<protein>
    <recommendedName>
        <fullName evidence="1">KRAB domain-containing protein</fullName>
    </recommendedName>
</protein>
<dbReference type="PANTHER" id="PTHR23232">
    <property type="entry name" value="KRAB DOMAIN C2H2 ZINC FINGER"/>
    <property type="match status" value="1"/>
</dbReference>
<dbReference type="Ensembl" id="ENSCABT00000006099.1">
    <property type="protein sequence ID" value="ENSCABP00000005609.1"/>
    <property type="gene ID" value="ENSCABG00000004228.1"/>
</dbReference>
<dbReference type="InterPro" id="IPR050169">
    <property type="entry name" value="Krueppel_C2H2_ZnF"/>
</dbReference>
<dbReference type="PROSITE" id="PS50805">
    <property type="entry name" value="KRAB"/>
    <property type="match status" value="1"/>
</dbReference>
<dbReference type="Pfam" id="PF01352">
    <property type="entry name" value="KRAB"/>
    <property type="match status" value="1"/>
</dbReference>
<proteinExistence type="predicted"/>
<evidence type="ECO:0000313" key="2">
    <source>
        <dbReference type="Ensembl" id="ENSCABP00000005609.1"/>
    </source>
</evidence>
<name>A0A8C0ILT7_CHEAB</name>
<feature type="domain" description="KRAB" evidence="1">
    <location>
        <begin position="30"/>
        <end position="78"/>
    </location>
</feature>
<dbReference type="AlphaFoldDB" id="A0A8C0ILT7"/>
<dbReference type="SMART" id="SM00349">
    <property type="entry name" value="KRAB"/>
    <property type="match status" value="1"/>
</dbReference>
<dbReference type="Proteomes" id="UP000694404">
    <property type="component" value="Unplaced"/>
</dbReference>
<dbReference type="GeneTree" id="ENSGT00960000187104"/>
<dbReference type="InterPro" id="IPR036051">
    <property type="entry name" value="KRAB_dom_sf"/>
</dbReference>
<sequence length="78" mass="9179">MTEANIRKSPQNRDCPCKIRTSAVCLQVPVTFEDVAVRFSAEEWQILEEWQKELHKEVMEENYQLLISLGKEQHLLGY</sequence>
<keyword evidence="3" id="KW-1185">Reference proteome</keyword>
<dbReference type="PANTHER" id="PTHR23232:SF142">
    <property type="entry name" value="GASTRULA ZINC FINGER PROTEIN XLCGF57.1-LIKE-RELATED"/>
    <property type="match status" value="1"/>
</dbReference>
<dbReference type="GO" id="GO:0006355">
    <property type="term" value="P:regulation of DNA-templated transcription"/>
    <property type="evidence" value="ECO:0007669"/>
    <property type="project" value="InterPro"/>
</dbReference>
<accession>A0A8C0ILT7</accession>
<dbReference type="SUPFAM" id="SSF109640">
    <property type="entry name" value="KRAB domain (Kruppel-associated box)"/>
    <property type="match status" value="1"/>
</dbReference>
<evidence type="ECO:0000259" key="1">
    <source>
        <dbReference type="PROSITE" id="PS50805"/>
    </source>
</evidence>
<reference evidence="2" key="1">
    <citation type="submission" date="2025-08" db="UniProtKB">
        <authorList>
            <consortium name="Ensembl"/>
        </authorList>
    </citation>
    <scope>IDENTIFICATION</scope>
</reference>
<evidence type="ECO:0000313" key="3">
    <source>
        <dbReference type="Proteomes" id="UP000694404"/>
    </source>
</evidence>
<reference evidence="2" key="2">
    <citation type="submission" date="2025-09" db="UniProtKB">
        <authorList>
            <consortium name="Ensembl"/>
        </authorList>
    </citation>
    <scope>IDENTIFICATION</scope>
</reference>
<dbReference type="InterPro" id="IPR001909">
    <property type="entry name" value="KRAB"/>
</dbReference>
<dbReference type="CDD" id="cd07765">
    <property type="entry name" value="KRAB_A-box"/>
    <property type="match status" value="1"/>
</dbReference>
<organism evidence="2 3">
    <name type="scientific">Chelonoidis abingdonii</name>
    <name type="common">Abingdon island giant tortoise</name>
    <name type="synonym">Testudo abingdonii</name>
    <dbReference type="NCBI Taxonomy" id="106734"/>
    <lineage>
        <taxon>Eukaryota</taxon>
        <taxon>Metazoa</taxon>
        <taxon>Chordata</taxon>
        <taxon>Craniata</taxon>
        <taxon>Vertebrata</taxon>
        <taxon>Euteleostomi</taxon>
        <taxon>Archelosauria</taxon>
        <taxon>Testudinata</taxon>
        <taxon>Testudines</taxon>
        <taxon>Cryptodira</taxon>
        <taxon>Durocryptodira</taxon>
        <taxon>Testudinoidea</taxon>
        <taxon>Testudinidae</taxon>
        <taxon>Chelonoidis</taxon>
    </lineage>
</organism>
<dbReference type="Gene3D" id="6.10.140.140">
    <property type="match status" value="1"/>
</dbReference>